<dbReference type="SUPFAM" id="SSF48008">
    <property type="entry name" value="GntR ligand-binding domain-like"/>
    <property type="match status" value="1"/>
</dbReference>
<evidence type="ECO:0000313" key="5">
    <source>
        <dbReference type="EMBL" id="MDQ0152217.1"/>
    </source>
</evidence>
<dbReference type="PROSITE" id="PS50949">
    <property type="entry name" value="HTH_GNTR"/>
    <property type="match status" value="1"/>
</dbReference>
<accession>A0AAE4AL84</accession>
<sequence length="239" mass="27095">MPIPKKVYSAPKSAKQMIYESLRDWIIDGTLAPGEKILDSEVAEHFSVSRTPVREAMQVLADQKLISISPGRESRVTNIGDVDIIQVYRLLANLHSLAVDFSYSKIDKDTILHLKEINRQLSNAIQAKDNAMSRASDTAFHNIFLNLADNDFLSRFTSTLSAHVARVENVYFGNISDTKDSVKEHMKIIEMLEQHDLAGTRAAMEYNWLHTVEIYKQVQKESTENRKRSVLAECTNLLS</sequence>
<dbReference type="AlphaFoldDB" id="A0AAE4AL84"/>
<dbReference type="RefSeq" id="WP_170065334.1">
    <property type="nucleotide sequence ID" value="NZ_JAUSTO010000004.1"/>
</dbReference>
<evidence type="ECO:0000256" key="1">
    <source>
        <dbReference type="ARBA" id="ARBA00023015"/>
    </source>
</evidence>
<dbReference type="PANTHER" id="PTHR43537:SF24">
    <property type="entry name" value="GLUCONATE OPERON TRANSCRIPTIONAL REPRESSOR"/>
    <property type="match status" value="1"/>
</dbReference>
<gene>
    <name evidence="5" type="ORF">J2S20_000902</name>
</gene>
<organism evidence="5 6">
    <name type="scientific">Moryella indoligenes</name>
    <dbReference type="NCBI Taxonomy" id="371674"/>
    <lineage>
        <taxon>Bacteria</taxon>
        <taxon>Bacillati</taxon>
        <taxon>Bacillota</taxon>
        <taxon>Clostridia</taxon>
        <taxon>Lachnospirales</taxon>
        <taxon>Lachnospiraceae</taxon>
        <taxon>Moryella</taxon>
    </lineage>
</organism>
<comment type="caution">
    <text evidence="5">The sequence shown here is derived from an EMBL/GenBank/DDBJ whole genome shotgun (WGS) entry which is preliminary data.</text>
</comment>
<keyword evidence="2 5" id="KW-0238">DNA-binding</keyword>
<keyword evidence="1" id="KW-0805">Transcription regulation</keyword>
<feature type="domain" description="HTH gntR-type" evidence="4">
    <location>
        <begin position="12"/>
        <end position="79"/>
    </location>
</feature>
<name>A0AAE4AL84_9FIRM</name>
<evidence type="ECO:0000259" key="4">
    <source>
        <dbReference type="PROSITE" id="PS50949"/>
    </source>
</evidence>
<evidence type="ECO:0000256" key="2">
    <source>
        <dbReference type="ARBA" id="ARBA00023125"/>
    </source>
</evidence>
<dbReference type="InterPro" id="IPR008920">
    <property type="entry name" value="TF_FadR/GntR_C"/>
</dbReference>
<dbReference type="SMART" id="SM00345">
    <property type="entry name" value="HTH_GNTR"/>
    <property type="match status" value="1"/>
</dbReference>
<dbReference type="InterPro" id="IPR011711">
    <property type="entry name" value="GntR_C"/>
</dbReference>
<dbReference type="Gene3D" id="1.20.120.530">
    <property type="entry name" value="GntR ligand-binding domain-like"/>
    <property type="match status" value="1"/>
</dbReference>
<keyword evidence="3" id="KW-0804">Transcription</keyword>
<dbReference type="InterPro" id="IPR036390">
    <property type="entry name" value="WH_DNA-bd_sf"/>
</dbReference>
<dbReference type="Proteomes" id="UP001241537">
    <property type="component" value="Unassembled WGS sequence"/>
</dbReference>
<dbReference type="EMBL" id="JAUSTO010000004">
    <property type="protein sequence ID" value="MDQ0152217.1"/>
    <property type="molecule type" value="Genomic_DNA"/>
</dbReference>
<dbReference type="SUPFAM" id="SSF46785">
    <property type="entry name" value="Winged helix' DNA-binding domain"/>
    <property type="match status" value="1"/>
</dbReference>
<keyword evidence="6" id="KW-1185">Reference proteome</keyword>
<dbReference type="GO" id="GO:0003677">
    <property type="term" value="F:DNA binding"/>
    <property type="evidence" value="ECO:0007669"/>
    <property type="project" value="UniProtKB-KW"/>
</dbReference>
<dbReference type="PANTHER" id="PTHR43537">
    <property type="entry name" value="TRANSCRIPTIONAL REGULATOR, GNTR FAMILY"/>
    <property type="match status" value="1"/>
</dbReference>
<dbReference type="InterPro" id="IPR000524">
    <property type="entry name" value="Tscrpt_reg_HTH_GntR"/>
</dbReference>
<dbReference type="InterPro" id="IPR036388">
    <property type="entry name" value="WH-like_DNA-bd_sf"/>
</dbReference>
<evidence type="ECO:0000256" key="3">
    <source>
        <dbReference type="ARBA" id="ARBA00023163"/>
    </source>
</evidence>
<dbReference type="Gene3D" id="1.10.10.10">
    <property type="entry name" value="Winged helix-like DNA-binding domain superfamily/Winged helix DNA-binding domain"/>
    <property type="match status" value="1"/>
</dbReference>
<protein>
    <submittedName>
        <fullName evidence="5">DNA-binding GntR family transcriptional regulator</fullName>
    </submittedName>
</protein>
<dbReference type="Pfam" id="PF00392">
    <property type="entry name" value="GntR"/>
    <property type="match status" value="1"/>
</dbReference>
<proteinExistence type="predicted"/>
<dbReference type="GO" id="GO:0003700">
    <property type="term" value="F:DNA-binding transcription factor activity"/>
    <property type="evidence" value="ECO:0007669"/>
    <property type="project" value="InterPro"/>
</dbReference>
<evidence type="ECO:0000313" key="6">
    <source>
        <dbReference type="Proteomes" id="UP001241537"/>
    </source>
</evidence>
<dbReference type="Pfam" id="PF07729">
    <property type="entry name" value="FCD"/>
    <property type="match status" value="1"/>
</dbReference>
<dbReference type="CDD" id="cd07377">
    <property type="entry name" value="WHTH_GntR"/>
    <property type="match status" value="1"/>
</dbReference>
<reference evidence="5" key="1">
    <citation type="submission" date="2023-07" db="EMBL/GenBank/DDBJ databases">
        <title>Genomic Encyclopedia of Type Strains, Phase IV (KMG-IV): sequencing the most valuable type-strain genomes for metagenomic binning, comparative biology and taxonomic classification.</title>
        <authorList>
            <person name="Goeker M."/>
        </authorList>
    </citation>
    <scope>NUCLEOTIDE SEQUENCE</scope>
    <source>
        <strain evidence="5">DSM 19659</strain>
    </source>
</reference>